<sequence length="291" mass="31122">MTPETKRPAHRVFSPFSDIGQLMKNSILVTSGRAALATEVVGSGDPIVFLHARVADRRMWGHQMRETGATLQAIAYDRRGFGETTAEAESHSSVEDLIAVIKSVSNGAPAILVACSQGGGIALDAALRYPSHVRALVLVAPNVTGAPKMVHAPQVDDLIARLADAEASSHFEEAIAIRTRLWLDGPLQHEGRVNGKARKLFDEMNAVALGLPPAGMNTDAPIAYGRLEEISVPTLVMCGELDLPGIQERSRYVANTVSDGIFHPISGTAHLPSLERPEEVTGRIVDFIGSL</sequence>
<organism evidence="3 4">
    <name type="scientific">Burkholderia lata (strain ATCC 17760 / DSM 23089 / LMG 22485 / NCIMB 9086 / R18194 / 383)</name>
    <dbReference type="NCBI Taxonomy" id="482957"/>
    <lineage>
        <taxon>Bacteria</taxon>
        <taxon>Pseudomonadati</taxon>
        <taxon>Pseudomonadota</taxon>
        <taxon>Betaproteobacteria</taxon>
        <taxon>Burkholderiales</taxon>
        <taxon>Burkholderiaceae</taxon>
        <taxon>Burkholderia</taxon>
        <taxon>Burkholderia cepacia complex</taxon>
    </lineage>
</organism>
<dbReference type="InterPro" id="IPR029058">
    <property type="entry name" value="AB_hydrolase_fold"/>
</dbReference>
<evidence type="ECO:0000313" key="3">
    <source>
        <dbReference type="EMBL" id="ABB06396.1"/>
    </source>
</evidence>
<dbReference type="Proteomes" id="UP000002705">
    <property type="component" value="Chromosome 3"/>
</dbReference>
<keyword evidence="1 3" id="KW-0378">Hydrolase</keyword>
<dbReference type="InterPro" id="IPR050266">
    <property type="entry name" value="AB_hydrolase_sf"/>
</dbReference>
<dbReference type="GO" id="GO:0016020">
    <property type="term" value="C:membrane"/>
    <property type="evidence" value="ECO:0007669"/>
    <property type="project" value="TreeGrafter"/>
</dbReference>
<dbReference type="InterPro" id="IPR000073">
    <property type="entry name" value="AB_hydrolase_1"/>
</dbReference>
<dbReference type="InterPro" id="IPR000639">
    <property type="entry name" value="Epox_hydrolase-like"/>
</dbReference>
<dbReference type="PANTHER" id="PTHR43798:SF31">
    <property type="entry name" value="AB HYDROLASE SUPERFAMILY PROTEIN YCLE"/>
    <property type="match status" value="1"/>
</dbReference>
<feature type="domain" description="AB hydrolase-1" evidence="2">
    <location>
        <begin position="47"/>
        <end position="280"/>
    </location>
</feature>
<dbReference type="PRINTS" id="PR00111">
    <property type="entry name" value="ABHYDROLASE"/>
</dbReference>
<evidence type="ECO:0000256" key="1">
    <source>
        <dbReference type="ARBA" id="ARBA00022801"/>
    </source>
</evidence>
<dbReference type="PRINTS" id="PR00412">
    <property type="entry name" value="EPOXHYDRLASE"/>
</dbReference>
<evidence type="ECO:0000313" key="4">
    <source>
        <dbReference type="Proteomes" id="UP000002705"/>
    </source>
</evidence>
<evidence type="ECO:0000259" key="2">
    <source>
        <dbReference type="Pfam" id="PF12697"/>
    </source>
</evidence>
<dbReference type="PANTHER" id="PTHR43798">
    <property type="entry name" value="MONOACYLGLYCEROL LIPASE"/>
    <property type="match status" value="1"/>
</dbReference>
<dbReference type="EMBL" id="CP000150">
    <property type="protein sequence ID" value="ABB06396.1"/>
    <property type="molecule type" value="Genomic_DNA"/>
</dbReference>
<dbReference type="PATRIC" id="fig|482957.22.peg.7940"/>
<dbReference type="Pfam" id="PF12697">
    <property type="entry name" value="Abhydrolase_6"/>
    <property type="match status" value="1"/>
</dbReference>
<keyword evidence="4" id="KW-1185">Reference proteome</keyword>
<dbReference type="AlphaFoldDB" id="Q39MC0"/>
<protein>
    <submittedName>
        <fullName evidence="3">Alpha/beta hydrolase</fullName>
    </submittedName>
</protein>
<reference evidence="3" key="1">
    <citation type="submission" date="2009-01" db="EMBL/GenBank/DDBJ databases">
        <title>Complete sequence of chromosome 3 of Burkholderia sp. 383.</title>
        <authorList>
            <consortium name="US DOE Joint Genome Institute"/>
            <person name="Copeland A."/>
            <person name="Lucas S."/>
            <person name="Lapidus A."/>
            <person name="Barry K."/>
            <person name="Detter J.C."/>
            <person name="Glavina T."/>
            <person name="Hammon N."/>
            <person name="Israni S."/>
            <person name="Pitluck S."/>
            <person name="Chain P."/>
            <person name="Malfatti S."/>
            <person name="Shin M."/>
            <person name="Vergez L."/>
            <person name="Schmutz J."/>
            <person name="Larimer F."/>
            <person name="Land M."/>
            <person name="Kyrpides N."/>
            <person name="Lykidis A."/>
            <person name="Richardson P."/>
        </authorList>
    </citation>
    <scope>NUCLEOTIDE SEQUENCE</scope>
    <source>
        <strain evidence="3">383</strain>
    </source>
</reference>
<name>Q39MC0_BURL3</name>
<gene>
    <name evidence="3" type="ordered locus">Bcep18194_C7352</name>
</gene>
<dbReference type="SUPFAM" id="SSF53474">
    <property type="entry name" value="alpha/beta-Hydrolases"/>
    <property type="match status" value="1"/>
</dbReference>
<dbReference type="HOGENOM" id="CLU_020336_50_1_4"/>
<dbReference type="GO" id="GO:0016787">
    <property type="term" value="F:hydrolase activity"/>
    <property type="evidence" value="ECO:0007669"/>
    <property type="project" value="UniProtKB-KW"/>
</dbReference>
<dbReference type="ESTHER" id="burs3-q39mc0">
    <property type="family name" value="6_AlphaBeta_hydrolase"/>
</dbReference>
<dbReference type="KEGG" id="bur:Bcep18194_C7352"/>
<dbReference type="Gene3D" id="3.40.50.1820">
    <property type="entry name" value="alpha/beta hydrolase"/>
    <property type="match status" value="1"/>
</dbReference>
<proteinExistence type="predicted"/>
<accession>Q39MC0</accession>